<organism evidence="2 3">
    <name type="scientific">candidate division MSBL1 archaeon SCGC-AAA382A20</name>
    <dbReference type="NCBI Taxonomy" id="1698280"/>
    <lineage>
        <taxon>Archaea</taxon>
        <taxon>Methanobacteriati</taxon>
        <taxon>Methanobacteriota</taxon>
        <taxon>candidate division MSBL1</taxon>
    </lineage>
</organism>
<evidence type="ECO:0000259" key="1">
    <source>
        <dbReference type="Pfam" id="PF00850"/>
    </source>
</evidence>
<gene>
    <name evidence="2" type="ORF">AKJ51_02485</name>
</gene>
<sequence>MKVIFHENFKNSSYASNPAASEGRIESILEELEKYPDFEFIEPEPAEISELKLAHSNSHIDKIKRRGKPLFEMACLAAGGAIKTAEIAYRGEPAFGLIRPPGHHASPNSAWGFCYFSNMAIAIKKLMEEGKIENAFILDFDLHTGDGNINVLGNLPEVKILNPESEKREDYLEEISKNFESSNKFDVVAVSAGFDEHVEDWGGKLTTSDYREIGAMIKSFSSDKGEGRRFALLEGGYNHKVLGKNVVSFLKGFE</sequence>
<proteinExistence type="predicted"/>
<dbReference type="GO" id="GO:0040029">
    <property type="term" value="P:epigenetic regulation of gene expression"/>
    <property type="evidence" value="ECO:0007669"/>
    <property type="project" value="TreeGrafter"/>
</dbReference>
<accession>A0A133VKE0</accession>
<dbReference type="InterPro" id="IPR000286">
    <property type="entry name" value="HDACs"/>
</dbReference>
<feature type="domain" description="Histone deacetylase" evidence="1">
    <location>
        <begin position="21"/>
        <end position="160"/>
    </location>
</feature>
<dbReference type="InterPro" id="IPR023801">
    <property type="entry name" value="His_deacetylse_dom"/>
</dbReference>
<dbReference type="GO" id="GO:0004407">
    <property type="term" value="F:histone deacetylase activity"/>
    <property type="evidence" value="ECO:0007669"/>
    <property type="project" value="TreeGrafter"/>
</dbReference>
<evidence type="ECO:0000313" key="2">
    <source>
        <dbReference type="EMBL" id="KXB06904.1"/>
    </source>
</evidence>
<comment type="caution">
    <text evidence="2">The sequence shown here is derived from an EMBL/GenBank/DDBJ whole genome shotgun (WGS) entry which is preliminary data.</text>
</comment>
<dbReference type="PANTHER" id="PTHR10625">
    <property type="entry name" value="HISTONE DEACETYLASE HDAC1-RELATED"/>
    <property type="match status" value="1"/>
</dbReference>
<dbReference type="Pfam" id="PF00850">
    <property type="entry name" value="Hist_deacetyl"/>
    <property type="match status" value="2"/>
</dbReference>
<dbReference type="SUPFAM" id="SSF52768">
    <property type="entry name" value="Arginase/deacetylase"/>
    <property type="match status" value="1"/>
</dbReference>
<name>A0A133VKE0_9EURY</name>
<dbReference type="Proteomes" id="UP000070263">
    <property type="component" value="Unassembled WGS sequence"/>
</dbReference>
<dbReference type="PRINTS" id="PR01270">
    <property type="entry name" value="HDASUPER"/>
</dbReference>
<dbReference type="Gene3D" id="3.40.800.20">
    <property type="entry name" value="Histone deacetylase domain"/>
    <property type="match status" value="2"/>
</dbReference>
<dbReference type="InterPro" id="IPR023696">
    <property type="entry name" value="Ureohydrolase_dom_sf"/>
</dbReference>
<dbReference type="InterPro" id="IPR037138">
    <property type="entry name" value="His_deacetylse_dom_sf"/>
</dbReference>
<dbReference type="EMBL" id="LHYE01000024">
    <property type="protein sequence ID" value="KXB06904.1"/>
    <property type="molecule type" value="Genomic_DNA"/>
</dbReference>
<protein>
    <submittedName>
        <fullName evidence="2">Acetylpolyamine aminohydrolase</fullName>
    </submittedName>
</protein>
<reference evidence="2 3" key="1">
    <citation type="journal article" date="2016" name="Sci. Rep.">
        <title>Metabolic traits of an uncultured archaeal lineage -MSBL1- from brine pools of the Red Sea.</title>
        <authorList>
            <person name="Mwirichia R."/>
            <person name="Alam I."/>
            <person name="Rashid M."/>
            <person name="Vinu M."/>
            <person name="Ba-Alawi W."/>
            <person name="Anthony Kamau A."/>
            <person name="Kamanda Ngugi D."/>
            <person name="Goker M."/>
            <person name="Klenk H.P."/>
            <person name="Bajic V."/>
            <person name="Stingl U."/>
        </authorList>
    </citation>
    <scope>NUCLEOTIDE SEQUENCE [LARGE SCALE GENOMIC DNA]</scope>
    <source>
        <strain evidence="2">SCGC-AAA382A20</strain>
    </source>
</reference>
<keyword evidence="2" id="KW-0378">Hydrolase</keyword>
<dbReference type="AlphaFoldDB" id="A0A133VKE0"/>
<evidence type="ECO:0000313" key="3">
    <source>
        <dbReference type="Proteomes" id="UP000070263"/>
    </source>
</evidence>
<dbReference type="GO" id="GO:0016787">
    <property type="term" value="F:hydrolase activity"/>
    <property type="evidence" value="ECO:0007669"/>
    <property type="project" value="UniProtKB-KW"/>
</dbReference>
<feature type="domain" description="Histone deacetylase" evidence="1">
    <location>
        <begin position="173"/>
        <end position="251"/>
    </location>
</feature>
<keyword evidence="3" id="KW-1185">Reference proteome</keyword>